<sequence length="28" mass="3069">MEQRHAKKVAFLMGGLLPVGQDKDTGLK</sequence>
<accession>A0A2P2LM61</accession>
<dbReference type="EMBL" id="GGEC01038577">
    <property type="protein sequence ID" value="MBX19061.1"/>
    <property type="molecule type" value="Transcribed_RNA"/>
</dbReference>
<reference evidence="1" key="1">
    <citation type="submission" date="2018-02" db="EMBL/GenBank/DDBJ databases">
        <title>Rhizophora mucronata_Transcriptome.</title>
        <authorList>
            <person name="Meera S.P."/>
            <person name="Sreeshan A."/>
            <person name="Augustine A."/>
        </authorList>
    </citation>
    <scope>NUCLEOTIDE SEQUENCE</scope>
    <source>
        <tissue evidence="1">Leaf</tissue>
    </source>
</reference>
<proteinExistence type="predicted"/>
<name>A0A2P2LM61_RHIMU</name>
<dbReference type="AlphaFoldDB" id="A0A2P2LM61"/>
<organism evidence="1">
    <name type="scientific">Rhizophora mucronata</name>
    <name type="common">Asiatic mangrove</name>
    <dbReference type="NCBI Taxonomy" id="61149"/>
    <lineage>
        <taxon>Eukaryota</taxon>
        <taxon>Viridiplantae</taxon>
        <taxon>Streptophyta</taxon>
        <taxon>Embryophyta</taxon>
        <taxon>Tracheophyta</taxon>
        <taxon>Spermatophyta</taxon>
        <taxon>Magnoliopsida</taxon>
        <taxon>eudicotyledons</taxon>
        <taxon>Gunneridae</taxon>
        <taxon>Pentapetalae</taxon>
        <taxon>rosids</taxon>
        <taxon>fabids</taxon>
        <taxon>Malpighiales</taxon>
        <taxon>Rhizophoraceae</taxon>
        <taxon>Rhizophora</taxon>
    </lineage>
</organism>
<protein>
    <submittedName>
        <fullName evidence="1">Uncharacterized protein MANES_09G047800</fullName>
    </submittedName>
</protein>
<evidence type="ECO:0000313" key="1">
    <source>
        <dbReference type="EMBL" id="MBX19061.1"/>
    </source>
</evidence>